<proteinExistence type="predicted"/>
<dbReference type="EMBL" id="AEHJ01000009">
    <property type="protein sequence ID" value="EFO78280.1"/>
    <property type="molecule type" value="Genomic_DNA"/>
</dbReference>
<protein>
    <submittedName>
        <fullName evidence="2">Uncharacterized protein</fullName>
    </submittedName>
</protein>
<organism evidence="2 3">
    <name type="scientific">Bifidobacterium dentium JCVIHMP022</name>
    <dbReference type="NCBI Taxonomy" id="553191"/>
    <lineage>
        <taxon>Bacteria</taxon>
        <taxon>Bacillati</taxon>
        <taxon>Actinomycetota</taxon>
        <taxon>Actinomycetes</taxon>
        <taxon>Bifidobacteriales</taxon>
        <taxon>Bifidobacteriaceae</taxon>
        <taxon>Bifidobacterium</taxon>
    </lineage>
</organism>
<evidence type="ECO:0000313" key="2">
    <source>
        <dbReference type="EMBL" id="EFO78280.1"/>
    </source>
</evidence>
<sequence>MPGGGAELCDLRHRCPFHLFRSPPIRETKRKGRSLSSTAPCRITASRGAHQS</sequence>
<evidence type="ECO:0000256" key="1">
    <source>
        <dbReference type="SAM" id="MobiDB-lite"/>
    </source>
</evidence>
<comment type="caution">
    <text evidence="2">The sequence shown here is derived from an EMBL/GenBank/DDBJ whole genome shotgun (WGS) entry which is preliminary data.</text>
</comment>
<reference evidence="2 3" key="1">
    <citation type="submission" date="2010-10" db="EMBL/GenBank/DDBJ databases">
        <authorList>
            <person name="Durkin A.S."/>
            <person name="Madupu R."/>
            <person name="Torralba M."/>
            <person name="Gillis M."/>
            <person name="Methe B."/>
            <person name="Sutton G."/>
            <person name="Nelson K.E."/>
        </authorList>
    </citation>
    <scope>NUCLEOTIDE SEQUENCE [LARGE SCALE GENOMIC DNA]</scope>
    <source>
        <strain evidence="2 3">JCVIHMP022</strain>
    </source>
</reference>
<accession>A0AB72Z5A4</accession>
<feature type="region of interest" description="Disordered" evidence="1">
    <location>
        <begin position="26"/>
        <end position="52"/>
    </location>
</feature>
<dbReference type="Proteomes" id="UP000003457">
    <property type="component" value="Unassembled WGS sequence"/>
</dbReference>
<name>A0AB72Z5A4_9BIFI</name>
<gene>
    <name evidence="2" type="ORF">HMPREF9003_2113</name>
</gene>
<dbReference type="AlphaFoldDB" id="A0AB72Z5A4"/>
<evidence type="ECO:0000313" key="3">
    <source>
        <dbReference type="Proteomes" id="UP000003457"/>
    </source>
</evidence>